<protein>
    <submittedName>
        <fullName evidence="3">NADP-dependent fatty aldehyde dehydrogenase</fullName>
        <ecNumber evidence="3">1.2.1.4</ecNumber>
    </submittedName>
</protein>
<dbReference type="OrthoDB" id="9770537at2"/>
<dbReference type="CDD" id="cd07129">
    <property type="entry name" value="ALDH_KGSADH"/>
    <property type="match status" value="1"/>
</dbReference>
<feature type="domain" description="Aldehyde dehydrogenase" evidence="2">
    <location>
        <begin position="6"/>
        <end position="419"/>
    </location>
</feature>
<dbReference type="RefSeq" id="WP_068264994.1">
    <property type="nucleotide sequence ID" value="NZ_LWSK01000073.1"/>
</dbReference>
<dbReference type="PANTHER" id="PTHR43353">
    <property type="entry name" value="SUCCINATE-SEMIALDEHYDE DEHYDROGENASE, MITOCHONDRIAL"/>
    <property type="match status" value="1"/>
</dbReference>
<organism evidence="3 4">
    <name type="scientific">Rubripirellula obstinata</name>
    <dbReference type="NCBI Taxonomy" id="406547"/>
    <lineage>
        <taxon>Bacteria</taxon>
        <taxon>Pseudomonadati</taxon>
        <taxon>Planctomycetota</taxon>
        <taxon>Planctomycetia</taxon>
        <taxon>Pirellulales</taxon>
        <taxon>Pirellulaceae</taxon>
        <taxon>Rubripirellula</taxon>
    </lineage>
</organism>
<gene>
    <name evidence="3" type="primary">aldH</name>
    <name evidence="3" type="ORF">LF1_33700</name>
</gene>
<dbReference type="InterPro" id="IPR016163">
    <property type="entry name" value="Ald_DH_C"/>
</dbReference>
<sequence>MTLSRFQSYEAATGEPLSGDFCEATVDQIDSACEAAKQAFDVLRNQDENVRADLLLLVADRMQSHREAIVERCQLETGYLQPRVEGEFDRAVGQLKLFARLTRERIWDVTASDPADPDRKPIPKPSMHRRFVPLGPIAVFGACNFPLAISVVGNDFVAAIAVGCPVVVKSHPSHAGTCDLLGRIVEDAVAELGLPAGTFSLLHGQENETSVALVQQSQIAGVGFTGSPAGGRALAKAILDRDQPIPIFAELGSTNPVFLAPDAITKNSDSIADGFASSLRFGNGHMCTKPGVVVAVESLMDPFVKATTEILSKQTPLPLLSKRVAENFDRGIDQLKQTAGVKTIVENQMPGAGPWHRGPHWFSVDAESAIEHDLISLETFGPVSLLVRCKDAEEMLRIAGRFTGSLTTTIHATDQDRNFESEWLKHATRFAGRIIRNGWPTGMEIGPATHHGGPYPASLDGRSTSVGYASLERFIRPVCFQDFLFPES</sequence>
<comment type="caution">
    <text evidence="3">The sequence shown here is derived from an EMBL/GenBank/DDBJ whole genome shotgun (WGS) entry which is preliminary data.</text>
</comment>
<dbReference type="InterPro" id="IPR016161">
    <property type="entry name" value="Ald_DH/histidinol_DH"/>
</dbReference>
<evidence type="ECO:0000313" key="4">
    <source>
        <dbReference type="Proteomes" id="UP000322699"/>
    </source>
</evidence>
<dbReference type="Pfam" id="PF00171">
    <property type="entry name" value="Aldedh"/>
    <property type="match status" value="1"/>
</dbReference>
<evidence type="ECO:0000259" key="2">
    <source>
        <dbReference type="Pfam" id="PF00171"/>
    </source>
</evidence>
<reference evidence="3 4" key="1">
    <citation type="submission" date="2019-08" db="EMBL/GenBank/DDBJ databases">
        <title>Deep-cultivation of Planctomycetes and their phenomic and genomic characterization uncovers novel biology.</title>
        <authorList>
            <person name="Wiegand S."/>
            <person name="Jogler M."/>
            <person name="Boedeker C."/>
            <person name="Pinto D."/>
            <person name="Vollmers J."/>
            <person name="Rivas-Marin E."/>
            <person name="Kohn T."/>
            <person name="Peeters S.H."/>
            <person name="Heuer A."/>
            <person name="Rast P."/>
            <person name="Oberbeckmann S."/>
            <person name="Bunk B."/>
            <person name="Jeske O."/>
            <person name="Meyerdierks A."/>
            <person name="Storesund J.E."/>
            <person name="Kallscheuer N."/>
            <person name="Luecker S."/>
            <person name="Lage O.M."/>
            <person name="Pohl T."/>
            <person name="Merkel B.J."/>
            <person name="Hornburger P."/>
            <person name="Mueller R.-W."/>
            <person name="Bruemmer F."/>
            <person name="Labrenz M."/>
            <person name="Spormann A.M."/>
            <person name="Op Den Camp H."/>
            <person name="Overmann J."/>
            <person name="Amann R."/>
            <person name="Jetten M.S.M."/>
            <person name="Mascher T."/>
            <person name="Medema M.H."/>
            <person name="Devos D.P."/>
            <person name="Kaster A.-K."/>
            <person name="Ovreas L."/>
            <person name="Rohde M."/>
            <person name="Galperin M.Y."/>
            <person name="Jogler C."/>
        </authorList>
    </citation>
    <scope>NUCLEOTIDE SEQUENCE [LARGE SCALE GENOMIC DNA]</scope>
    <source>
        <strain evidence="3 4">LF1</strain>
    </source>
</reference>
<dbReference type="GO" id="GO:0033721">
    <property type="term" value="F:aldehyde dehydrogenase (NADP+) activity"/>
    <property type="evidence" value="ECO:0007669"/>
    <property type="project" value="UniProtKB-EC"/>
</dbReference>
<dbReference type="InterPro" id="IPR016162">
    <property type="entry name" value="Ald_DH_N"/>
</dbReference>
<dbReference type="PANTHER" id="PTHR43353:SF3">
    <property type="entry name" value="ALDEHYDE DEHYDROGENASE-RELATED"/>
    <property type="match status" value="1"/>
</dbReference>
<dbReference type="EMBL" id="VRLW01000001">
    <property type="protein sequence ID" value="KAA1260828.1"/>
    <property type="molecule type" value="Genomic_DNA"/>
</dbReference>
<proteinExistence type="predicted"/>
<evidence type="ECO:0000313" key="3">
    <source>
        <dbReference type="EMBL" id="KAA1260828.1"/>
    </source>
</evidence>
<evidence type="ECO:0000256" key="1">
    <source>
        <dbReference type="ARBA" id="ARBA00023002"/>
    </source>
</evidence>
<dbReference type="EC" id="1.2.1.4" evidence="3"/>
<dbReference type="SUPFAM" id="SSF53720">
    <property type="entry name" value="ALDH-like"/>
    <property type="match status" value="1"/>
</dbReference>
<dbReference type="Gene3D" id="3.40.605.10">
    <property type="entry name" value="Aldehyde Dehydrogenase, Chain A, domain 1"/>
    <property type="match status" value="1"/>
</dbReference>
<dbReference type="AlphaFoldDB" id="A0A5B1CI55"/>
<dbReference type="InterPro" id="IPR044151">
    <property type="entry name" value="ALDH_KGSADH"/>
</dbReference>
<keyword evidence="4" id="KW-1185">Reference proteome</keyword>
<name>A0A5B1CI55_9BACT</name>
<dbReference type="InterPro" id="IPR050740">
    <property type="entry name" value="Aldehyde_DH_Superfamily"/>
</dbReference>
<keyword evidence="1 3" id="KW-0560">Oxidoreductase</keyword>
<dbReference type="InterPro" id="IPR015590">
    <property type="entry name" value="Aldehyde_DH_dom"/>
</dbReference>
<accession>A0A5B1CI55</accession>
<dbReference type="Gene3D" id="3.40.309.10">
    <property type="entry name" value="Aldehyde Dehydrogenase, Chain A, domain 2"/>
    <property type="match status" value="1"/>
</dbReference>
<dbReference type="Proteomes" id="UP000322699">
    <property type="component" value="Unassembled WGS sequence"/>
</dbReference>